<dbReference type="Pfam" id="PF13196">
    <property type="entry name" value="DUF4012"/>
    <property type="match status" value="1"/>
</dbReference>
<dbReference type="AlphaFoldDB" id="A0A5N0TMK8"/>
<organism evidence="3 4">
    <name type="scientific">Microbacterium caowuchunii</name>
    <dbReference type="NCBI Taxonomy" id="2614638"/>
    <lineage>
        <taxon>Bacteria</taxon>
        <taxon>Bacillati</taxon>
        <taxon>Actinomycetota</taxon>
        <taxon>Actinomycetes</taxon>
        <taxon>Micrococcales</taxon>
        <taxon>Microbacteriaceae</taxon>
        <taxon>Microbacterium</taxon>
    </lineage>
</organism>
<protein>
    <submittedName>
        <fullName evidence="3">DUF4012 domain-containing protein</fullName>
    </submittedName>
</protein>
<feature type="transmembrane region" description="Helical" evidence="2">
    <location>
        <begin position="69"/>
        <end position="90"/>
    </location>
</feature>
<keyword evidence="2" id="KW-0472">Membrane</keyword>
<dbReference type="Proteomes" id="UP000326838">
    <property type="component" value="Unassembled WGS sequence"/>
</dbReference>
<proteinExistence type="predicted"/>
<sequence length="642" mass="66320">MRGRRDRRGHRPGVLGARDRAAGDRIGDPDRRGRRWRVRRGGRCRRRPADRAPRAVRAPRVTRRRSRRLLVLTSLVLLVGLGGAVVHVGWRVVGARDELAAASAAAERAMAALGAGDAGTAALAVDALVAHAEAADPGDDAFWWAAERLPGAGAQLAAVRAVASGLARVGADVASPLLAAARDMADVDLAGLPARLRTVAPELERAERTRAEVQAALSDIDRSGLVDEIADGLGLLDRMLTEVAEVTVPAAEASRILPAVLGADGPRTILVMVQNTAELRTGGGITGTFLQLDVDDGRVTLAGIRDSSDFAPAAEPLLPLRAGERYALGDGIGRFVQNASMTADFSLSARLASAWWQGATAVTPDAVVSVDPIVLAALLGATGPVDTASGPLTAEEVVDRLLVQAYATLSPQEQSAAFAEVAAAALDAMLERGDPLALASALRAPIEDGRISVWSAHEEEQRMIAGTPLAGPLLRHRQAGPGAFAVYLNDATGGKLTPYLQVGLGIGVMACRADGRQEVVVTVELGNALPVDAAETLPVSVTGGGIWGAAVGDIAPTVSVVAPAGWFLGGVRLDGEAVAHAVGEDDGQPAATRRTDIHPGGTRTLSFRFIAPDRAGVEPSLLHTPLLVEPAALPAAVTCAAS</sequence>
<reference evidence="4" key="1">
    <citation type="submission" date="2019-09" db="EMBL/GenBank/DDBJ databases">
        <title>Mumia zhuanghuii sp. nov. isolated from the intestinal contents of plateau pika (Ochotona curzoniae) in the Qinghai-Tibet plateau of China.</title>
        <authorList>
            <person name="Tian Z."/>
        </authorList>
    </citation>
    <scope>NUCLEOTIDE SEQUENCE [LARGE SCALE GENOMIC DNA]</scope>
    <source>
        <strain evidence="4">L-033</strain>
    </source>
</reference>
<keyword evidence="4" id="KW-1185">Reference proteome</keyword>
<keyword evidence="2" id="KW-0812">Transmembrane</keyword>
<evidence type="ECO:0000256" key="1">
    <source>
        <dbReference type="SAM" id="MobiDB-lite"/>
    </source>
</evidence>
<feature type="region of interest" description="Disordered" evidence="1">
    <location>
        <begin position="1"/>
        <end position="35"/>
    </location>
</feature>
<comment type="caution">
    <text evidence="3">The sequence shown here is derived from an EMBL/GenBank/DDBJ whole genome shotgun (WGS) entry which is preliminary data.</text>
</comment>
<gene>
    <name evidence="3" type="ORF">F6B40_03140</name>
</gene>
<keyword evidence="2" id="KW-1133">Transmembrane helix</keyword>
<feature type="compositionally biased region" description="Basic and acidic residues" evidence="1">
    <location>
        <begin position="17"/>
        <end position="31"/>
    </location>
</feature>
<dbReference type="InterPro" id="IPR025101">
    <property type="entry name" value="DUF4012"/>
</dbReference>
<feature type="compositionally biased region" description="Basic residues" evidence="1">
    <location>
        <begin position="1"/>
        <end position="11"/>
    </location>
</feature>
<name>A0A5N0TMK8_9MICO</name>
<accession>A0A5N0TMK8</accession>
<dbReference type="EMBL" id="VYUY01000005">
    <property type="protein sequence ID" value="KAA9135524.1"/>
    <property type="molecule type" value="Genomic_DNA"/>
</dbReference>
<evidence type="ECO:0000256" key="2">
    <source>
        <dbReference type="SAM" id="Phobius"/>
    </source>
</evidence>
<evidence type="ECO:0000313" key="4">
    <source>
        <dbReference type="Proteomes" id="UP000326838"/>
    </source>
</evidence>
<evidence type="ECO:0000313" key="3">
    <source>
        <dbReference type="EMBL" id="KAA9135524.1"/>
    </source>
</evidence>